<protein>
    <submittedName>
        <fullName evidence="2">Uncharacterized protein</fullName>
    </submittedName>
</protein>
<organism evidence="2 3">
    <name type="scientific">Portunus trituberculatus</name>
    <name type="common">Swimming crab</name>
    <name type="synonym">Neptunus trituberculatus</name>
    <dbReference type="NCBI Taxonomy" id="210409"/>
    <lineage>
        <taxon>Eukaryota</taxon>
        <taxon>Metazoa</taxon>
        <taxon>Ecdysozoa</taxon>
        <taxon>Arthropoda</taxon>
        <taxon>Crustacea</taxon>
        <taxon>Multicrustacea</taxon>
        <taxon>Malacostraca</taxon>
        <taxon>Eumalacostraca</taxon>
        <taxon>Eucarida</taxon>
        <taxon>Decapoda</taxon>
        <taxon>Pleocyemata</taxon>
        <taxon>Brachyura</taxon>
        <taxon>Eubrachyura</taxon>
        <taxon>Portunoidea</taxon>
        <taxon>Portunidae</taxon>
        <taxon>Portuninae</taxon>
        <taxon>Portunus</taxon>
    </lineage>
</organism>
<proteinExistence type="predicted"/>
<comment type="caution">
    <text evidence="2">The sequence shown here is derived from an EMBL/GenBank/DDBJ whole genome shotgun (WGS) entry which is preliminary data.</text>
</comment>
<dbReference type="Proteomes" id="UP000324222">
    <property type="component" value="Unassembled WGS sequence"/>
</dbReference>
<evidence type="ECO:0000313" key="3">
    <source>
        <dbReference type="Proteomes" id="UP000324222"/>
    </source>
</evidence>
<name>A0A5B7KAG9_PORTR</name>
<dbReference type="EMBL" id="VSRR010129763">
    <property type="protein sequence ID" value="MPD02069.1"/>
    <property type="molecule type" value="Genomic_DNA"/>
</dbReference>
<feature type="region of interest" description="Disordered" evidence="1">
    <location>
        <begin position="80"/>
        <end position="117"/>
    </location>
</feature>
<gene>
    <name evidence="2" type="ORF">E2C01_097624</name>
</gene>
<reference evidence="2 3" key="1">
    <citation type="submission" date="2019-05" db="EMBL/GenBank/DDBJ databases">
        <title>Another draft genome of Portunus trituberculatus and its Hox gene families provides insights of decapod evolution.</title>
        <authorList>
            <person name="Jeong J.-H."/>
            <person name="Song I."/>
            <person name="Kim S."/>
            <person name="Choi T."/>
            <person name="Kim D."/>
            <person name="Ryu S."/>
            <person name="Kim W."/>
        </authorList>
    </citation>
    <scope>NUCLEOTIDE SEQUENCE [LARGE SCALE GENOMIC DNA]</scope>
    <source>
        <tissue evidence="2">Muscle</tissue>
    </source>
</reference>
<evidence type="ECO:0000256" key="1">
    <source>
        <dbReference type="SAM" id="MobiDB-lite"/>
    </source>
</evidence>
<evidence type="ECO:0000313" key="2">
    <source>
        <dbReference type="EMBL" id="MPD02069.1"/>
    </source>
</evidence>
<keyword evidence="3" id="KW-1185">Reference proteome</keyword>
<feature type="compositionally biased region" description="Low complexity" evidence="1">
    <location>
        <begin position="80"/>
        <end position="110"/>
    </location>
</feature>
<dbReference type="AlphaFoldDB" id="A0A5B7KAG9"/>
<feature type="region of interest" description="Disordered" evidence="1">
    <location>
        <begin position="1"/>
        <end position="42"/>
    </location>
</feature>
<sequence length="138" mass="14478">MKSQKGVKRQAVATQRYGGRRVLLSSPAVARKTQQPGEGGKKGVRKLVATWECCAPAVMEADRGRQRSVALLNSFSFSTKTTITSSSTSSSSNSSSSSSSSSSSQNPSSSRVLPGRDSPSLLITLHCVVPVTMSTEAP</sequence>
<accession>A0A5B7KAG9</accession>